<proteinExistence type="predicted"/>
<dbReference type="Proteomes" id="UP000198034">
    <property type="component" value="Unassembled WGS sequence"/>
</dbReference>
<name>A0A246G7I6_9FLAO</name>
<dbReference type="AlphaFoldDB" id="A0A246G7I6"/>
<accession>A0A246G7I6</accession>
<dbReference type="Gene3D" id="3.40.630.30">
    <property type="match status" value="1"/>
</dbReference>
<feature type="domain" description="N-acetyltransferase" evidence="1">
    <location>
        <begin position="10"/>
        <end position="174"/>
    </location>
</feature>
<evidence type="ECO:0000313" key="3">
    <source>
        <dbReference type="Proteomes" id="UP000198034"/>
    </source>
</evidence>
<gene>
    <name evidence="2" type="ORF">BWK62_14235</name>
</gene>
<dbReference type="GO" id="GO:0016747">
    <property type="term" value="F:acyltransferase activity, transferring groups other than amino-acyl groups"/>
    <property type="evidence" value="ECO:0007669"/>
    <property type="project" value="InterPro"/>
</dbReference>
<dbReference type="EMBL" id="MTCY01000069">
    <property type="protein sequence ID" value="OWP74476.1"/>
    <property type="molecule type" value="Genomic_DNA"/>
</dbReference>
<dbReference type="InterPro" id="IPR016181">
    <property type="entry name" value="Acyl_CoA_acyltransferase"/>
</dbReference>
<evidence type="ECO:0000259" key="1">
    <source>
        <dbReference type="PROSITE" id="PS51186"/>
    </source>
</evidence>
<organism evidence="2 3">
    <name type="scientific">Flavobacterium columnare</name>
    <dbReference type="NCBI Taxonomy" id="996"/>
    <lineage>
        <taxon>Bacteria</taxon>
        <taxon>Pseudomonadati</taxon>
        <taxon>Bacteroidota</taxon>
        <taxon>Flavobacteriia</taxon>
        <taxon>Flavobacteriales</taxon>
        <taxon>Flavobacteriaceae</taxon>
        <taxon>Flavobacterium</taxon>
    </lineage>
</organism>
<reference evidence="2 3" key="1">
    <citation type="journal article" date="2017" name="Infect. Genet. Evol.">
        <title>Comparative genome analysis of fish pathogen Flavobacterium columnare reveals extensive sequence diversity within the species.</title>
        <authorList>
            <person name="Kayansamruaj P."/>
            <person name="Dong H.T."/>
            <person name="Hirono I."/>
            <person name="Kondo H."/>
            <person name="Senapin S."/>
            <person name="Rodkhum C."/>
        </authorList>
    </citation>
    <scope>NUCLEOTIDE SEQUENCE [LARGE SCALE GENOMIC DNA]</scope>
    <source>
        <strain evidence="2 3">1214</strain>
    </source>
</reference>
<dbReference type="Pfam" id="PF13302">
    <property type="entry name" value="Acetyltransf_3"/>
    <property type="match status" value="1"/>
</dbReference>
<dbReference type="InterPro" id="IPR051531">
    <property type="entry name" value="N-acetyltransferase"/>
</dbReference>
<dbReference type="InterPro" id="IPR000182">
    <property type="entry name" value="GNAT_dom"/>
</dbReference>
<comment type="caution">
    <text evidence="2">The sequence shown here is derived from an EMBL/GenBank/DDBJ whole genome shotgun (WGS) entry which is preliminary data.</text>
</comment>
<protein>
    <submittedName>
        <fullName evidence="2">GNAT family N-acetyltransferase</fullName>
    </submittedName>
</protein>
<dbReference type="SUPFAM" id="SSF55729">
    <property type="entry name" value="Acyl-CoA N-acyltransferases (Nat)"/>
    <property type="match status" value="1"/>
</dbReference>
<keyword evidence="2" id="KW-0808">Transferase</keyword>
<sequence>MLPKLESKRLIFKPFEMIHAESLFEMDKNPNVHKYLWQEPVQNIEEVKDVIKKLLEQYKRNKIGRYSTILKETEEFIGWTDIKFVDDHTENGNTNFYDYGYRLDERFWGKGYATEATEFWLEYGFNQIKLKDLHAYTHFENIASNHILKKCGFKFIETYIAENNVAWNWWKIIK</sequence>
<evidence type="ECO:0000313" key="2">
    <source>
        <dbReference type="EMBL" id="OWP74476.1"/>
    </source>
</evidence>
<dbReference type="PANTHER" id="PTHR43792">
    <property type="entry name" value="GNAT FAMILY, PUTATIVE (AFU_ORTHOLOGUE AFUA_3G00765)-RELATED-RELATED"/>
    <property type="match status" value="1"/>
</dbReference>
<dbReference type="PANTHER" id="PTHR43792:SF16">
    <property type="entry name" value="N-ACETYLTRANSFERASE DOMAIN-CONTAINING PROTEIN"/>
    <property type="match status" value="1"/>
</dbReference>
<dbReference type="PROSITE" id="PS51186">
    <property type="entry name" value="GNAT"/>
    <property type="match status" value="1"/>
</dbReference>